<dbReference type="OrthoDB" id="10067964at2759"/>
<keyword evidence="4" id="KW-1003">Cell membrane</keyword>
<dbReference type="GO" id="GO:0015031">
    <property type="term" value="P:protein transport"/>
    <property type="evidence" value="ECO:0007669"/>
    <property type="project" value="UniProtKB-KW"/>
</dbReference>
<protein>
    <recommendedName>
        <fullName evidence="2">Protein amnionless</fullName>
    </recommendedName>
</protein>
<dbReference type="PANTHER" id="PTHR14995">
    <property type="entry name" value="AMNIONLESS"/>
    <property type="match status" value="1"/>
</dbReference>
<comment type="subcellular location">
    <subcellularLocation>
        <location evidence="1">Cell membrane</location>
        <topology evidence="1">Single-pass type I membrane protein</topology>
    </subcellularLocation>
</comment>
<keyword evidence="5 10" id="KW-0812">Transmembrane</keyword>
<name>A0A9P0C0V7_CHRIL</name>
<dbReference type="Pfam" id="PF14828">
    <property type="entry name" value="Amnionless"/>
    <property type="match status" value="1"/>
</dbReference>
<evidence type="ECO:0000256" key="4">
    <source>
        <dbReference type="ARBA" id="ARBA00022475"/>
    </source>
</evidence>
<evidence type="ECO:0000313" key="12">
    <source>
        <dbReference type="EMBL" id="CAH0626854.1"/>
    </source>
</evidence>
<proteinExistence type="predicted"/>
<dbReference type="GO" id="GO:0006898">
    <property type="term" value="P:receptor-mediated endocytosis"/>
    <property type="evidence" value="ECO:0007669"/>
    <property type="project" value="TreeGrafter"/>
</dbReference>
<keyword evidence="8 10" id="KW-1133">Transmembrane helix</keyword>
<evidence type="ECO:0000256" key="1">
    <source>
        <dbReference type="ARBA" id="ARBA00004251"/>
    </source>
</evidence>
<evidence type="ECO:0000256" key="7">
    <source>
        <dbReference type="ARBA" id="ARBA00022927"/>
    </source>
</evidence>
<dbReference type="AlphaFoldDB" id="A0A9P0C0V7"/>
<organism evidence="12 13">
    <name type="scientific">Chrysodeixis includens</name>
    <name type="common">Soybean looper</name>
    <name type="synonym">Pseudoplusia includens</name>
    <dbReference type="NCBI Taxonomy" id="689277"/>
    <lineage>
        <taxon>Eukaryota</taxon>
        <taxon>Metazoa</taxon>
        <taxon>Ecdysozoa</taxon>
        <taxon>Arthropoda</taxon>
        <taxon>Hexapoda</taxon>
        <taxon>Insecta</taxon>
        <taxon>Pterygota</taxon>
        <taxon>Neoptera</taxon>
        <taxon>Endopterygota</taxon>
        <taxon>Lepidoptera</taxon>
        <taxon>Glossata</taxon>
        <taxon>Ditrysia</taxon>
        <taxon>Noctuoidea</taxon>
        <taxon>Noctuidae</taxon>
        <taxon>Plusiinae</taxon>
        <taxon>Chrysodeixis</taxon>
    </lineage>
</organism>
<gene>
    <name evidence="12" type="ORF">CINC_LOCUS12341</name>
</gene>
<dbReference type="PANTHER" id="PTHR14995:SF2">
    <property type="entry name" value="PROTEIN AMNIONLESS"/>
    <property type="match status" value="1"/>
</dbReference>
<dbReference type="InterPro" id="IPR026112">
    <property type="entry name" value="AMN"/>
</dbReference>
<dbReference type="GO" id="GO:0030139">
    <property type="term" value="C:endocytic vesicle"/>
    <property type="evidence" value="ECO:0007669"/>
    <property type="project" value="TreeGrafter"/>
</dbReference>
<keyword evidence="13" id="KW-1185">Reference proteome</keyword>
<feature type="signal peptide" evidence="11">
    <location>
        <begin position="1"/>
        <end position="20"/>
    </location>
</feature>
<evidence type="ECO:0000256" key="9">
    <source>
        <dbReference type="ARBA" id="ARBA00023136"/>
    </source>
</evidence>
<evidence type="ECO:0000256" key="2">
    <source>
        <dbReference type="ARBA" id="ARBA00021200"/>
    </source>
</evidence>
<evidence type="ECO:0000256" key="3">
    <source>
        <dbReference type="ARBA" id="ARBA00022448"/>
    </source>
</evidence>
<keyword evidence="9 10" id="KW-0472">Membrane</keyword>
<dbReference type="Proteomes" id="UP001154114">
    <property type="component" value="Chromosome 8"/>
</dbReference>
<keyword evidence="7" id="KW-0653">Protein transport</keyword>
<reference evidence="12" key="1">
    <citation type="submission" date="2021-12" db="EMBL/GenBank/DDBJ databases">
        <authorList>
            <person name="King R."/>
        </authorList>
    </citation>
    <scope>NUCLEOTIDE SEQUENCE</scope>
</reference>
<evidence type="ECO:0000256" key="10">
    <source>
        <dbReference type="SAM" id="Phobius"/>
    </source>
</evidence>
<dbReference type="EMBL" id="LR824011">
    <property type="protein sequence ID" value="CAH0626854.1"/>
    <property type="molecule type" value="Genomic_DNA"/>
</dbReference>
<feature type="transmembrane region" description="Helical" evidence="10">
    <location>
        <begin position="348"/>
        <end position="367"/>
    </location>
</feature>
<keyword evidence="6 11" id="KW-0732">Signal</keyword>
<feature type="chain" id="PRO_5040391507" description="Protein amnionless" evidence="11">
    <location>
        <begin position="21"/>
        <end position="440"/>
    </location>
</feature>
<evidence type="ECO:0000256" key="8">
    <source>
        <dbReference type="ARBA" id="ARBA00022989"/>
    </source>
</evidence>
<dbReference type="GO" id="GO:0016324">
    <property type="term" value="C:apical plasma membrane"/>
    <property type="evidence" value="ECO:0007669"/>
    <property type="project" value="TreeGrafter"/>
</dbReference>
<evidence type="ECO:0000256" key="5">
    <source>
        <dbReference type="ARBA" id="ARBA00022692"/>
    </source>
</evidence>
<evidence type="ECO:0000313" key="13">
    <source>
        <dbReference type="Proteomes" id="UP001154114"/>
    </source>
</evidence>
<keyword evidence="3" id="KW-0813">Transport</keyword>
<evidence type="ECO:0000256" key="6">
    <source>
        <dbReference type="ARBA" id="ARBA00022729"/>
    </source>
</evidence>
<accession>A0A9P0C0V7</accession>
<evidence type="ECO:0000256" key="11">
    <source>
        <dbReference type="SAM" id="SignalP"/>
    </source>
</evidence>
<sequence>MSPILVLHCVAIFGTTLISAAVVKWSPTSSFKLPSKFNDERPCSELVIVFPENVPGSTRIASAIEVGEIVLPENGELILDDTITITFDSHHADTNCTTTNGTYSYYPSWTQFSWKTADVWSSPKFNDATPDSDRIPCYDDIVEFPTEAGYSVELPTAPQYVRAIRLGKQSYTSEEFQQRVIDQSDEEQQFILNKFMETGIRVNQHMPCSQFACACQVIPLEIDCTAKVCPKSSCVSPVKPLGFCCEICGGYVVFNPDRGFDMKAFNELVSNTVKSYDKNSVEYYIGFTPEIPSKRIQLVIVDKGVYQGSSAEIINSISYAIHAHWVKGQKVAEISGSPLDKSGLGGEIFVSMFFAVVLSLGALYVYYYKVPIPDLRFPIFSQSGMSNILSRYQRRSDSIVSLTRRDSVISGTSRGSTAFRNPLYSSKRGRVEVVESVVED</sequence>